<accession>A0A246RWX0</accession>
<dbReference type="PANTHER" id="PTHR33602:SF1">
    <property type="entry name" value="REGULATORY PROTEIN RECX FAMILY PROTEIN"/>
    <property type="match status" value="1"/>
</dbReference>
<sequence>MAFSSQRDATPRDIAIGLLARREYSRAELAQRLKKKSFDDAAIDECLDTLVEQGLQSDARFAASFVRTRILRGQGVIRIKGELRQRGVDQETLTTAFEEVEEGEQVDWFELARETLARRFDSPGETPKERARRERFLASRGFDFEQIRYALSCL</sequence>
<dbReference type="Pfam" id="PF02631">
    <property type="entry name" value="RecX_HTH2"/>
    <property type="match status" value="1"/>
</dbReference>
<protein>
    <recommendedName>
        <fullName evidence="3 5">Regulatory protein RecX</fullName>
    </recommendedName>
</protein>
<evidence type="ECO:0000256" key="3">
    <source>
        <dbReference type="ARBA" id="ARBA00018111"/>
    </source>
</evidence>
<dbReference type="GO" id="GO:0005737">
    <property type="term" value="C:cytoplasm"/>
    <property type="evidence" value="ECO:0007669"/>
    <property type="project" value="UniProtKB-SubCell"/>
</dbReference>
<dbReference type="InterPro" id="IPR036388">
    <property type="entry name" value="WH-like_DNA-bd_sf"/>
</dbReference>
<dbReference type="GO" id="GO:0006282">
    <property type="term" value="P:regulation of DNA repair"/>
    <property type="evidence" value="ECO:0007669"/>
    <property type="project" value="UniProtKB-UniRule"/>
</dbReference>
<dbReference type="InterPro" id="IPR003783">
    <property type="entry name" value="Regulatory_RecX"/>
</dbReference>
<feature type="domain" description="RecX third three-helical" evidence="7">
    <location>
        <begin position="107"/>
        <end position="151"/>
    </location>
</feature>
<evidence type="ECO:0000256" key="4">
    <source>
        <dbReference type="ARBA" id="ARBA00022490"/>
    </source>
</evidence>
<evidence type="ECO:0000256" key="5">
    <source>
        <dbReference type="HAMAP-Rule" id="MF_01114"/>
    </source>
</evidence>
<comment type="function">
    <text evidence="5">Modulates RecA activity.</text>
</comment>
<evidence type="ECO:0000256" key="1">
    <source>
        <dbReference type="ARBA" id="ARBA00004496"/>
    </source>
</evidence>
<dbReference type="EMBL" id="JPUA01000034">
    <property type="protein sequence ID" value="OWV28658.1"/>
    <property type="molecule type" value="Genomic_DNA"/>
</dbReference>
<keyword evidence="4 5" id="KW-0963">Cytoplasm</keyword>
<dbReference type="Pfam" id="PF21981">
    <property type="entry name" value="RecX_HTH3"/>
    <property type="match status" value="1"/>
</dbReference>
<dbReference type="InterPro" id="IPR053925">
    <property type="entry name" value="RecX_HTH_3rd"/>
</dbReference>
<dbReference type="OrthoDB" id="7066780at2"/>
<dbReference type="Pfam" id="PF21982">
    <property type="entry name" value="RecX_HTH1"/>
    <property type="match status" value="1"/>
</dbReference>
<keyword evidence="10" id="KW-1185">Reference proteome</keyword>
<gene>
    <name evidence="5" type="primary">recX</name>
    <name evidence="9" type="ORF">JI62_13315</name>
</gene>
<dbReference type="AlphaFoldDB" id="A0A246RWX0"/>
<evidence type="ECO:0000259" key="6">
    <source>
        <dbReference type="Pfam" id="PF02631"/>
    </source>
</evidence>
<evidence type="ECO:0000259" key="8">
    <source>
        <dbReference type="Pfam" id="PF21982"/>
    </source>
</evidence>
<evidence type="ECO:0000259" key="7">
    <source>
        <dbReference type="Pfam" id="PF21981"/>
    </source>
</evidence>
<comment type="subcellular location">
    <subcellularLocation>
        <location evidence="1 5">Cytoplasm</location>
    </subcellularLocation>
</comment>
<comment type="caution">
    <text evidence="9">The sequence shown here is derived from an EMBL/GenBank/DDBJ whole genome shotgun (WGS) entry which is preliminary data.</text>
</comment>
<dbReference type="HAMAP" id="MF_01114">
    <property type="entry name" value="RecX"/>
    <property type="match status" value="1"/>
</dbReference>
<comment type="similarity">
    <text evidence="2 5">Belongs to the RecX family.</text>
</comment>
<dbReference type="Proteomes" id="UP000197334">
    <property type="component" value="Unassembled WGS sequence"/>
</dbReference>
<evidence type="ECO:0000313" key="9">
    <source>
        <dbReference type="EMBL" id="OWV28658.1"/>
    </source>
</evidence>
<dbReference type="InterPro" id="IPR053924">
    <property type="entry name" value="RecX_HTH_2nd"/>
</dbReference>
<reference evidence="9 10" key="1">
    <citation type="submission" date="2014-08" db="EMBL/GenBank/DDBJ databases">
        <title>Draft genome sequence of a novel L-asparaginase producing marine bacterium, Halomonas campaniensis.</title>
        <authorList>
            <person name="Sundarakrishnan B."/>
            <person name="Moushumi Priya A."/>
            <person name="Raman G."/>
            <person name="Sakthivel N."/>
            <person name="Park S."/>
            <person name="Jayachandran S."/>
        </authorList>
    </citation>
    <scope>NUCLEOTIDE SEQUENCE [LARGE SCALE GENOMIC DNA]</scope>
    <source>
        <strain evidence="9 10">SK03</strain>
    </source>
</reference>
<feature type="domain" description="RecX first three-helical" evidence="8">
    <location>
        <begin position="12"/>
        <end position="50"/>
    </location>
</feature>
<dbReference type="PANTHER" id="PTHR33602">
    <property type="entry name" value="REGULATORY PROTEIN RECX FAMILY PROTEIN"/>
    <property type="match status" value="1"/>
</dbReference>
<feature type="domain" description="RecX second three-helical" evidence="6">
    <location>
        <begin position="57"/>
        <end position="95"/>
    </location>
</feature>
<proteinExistence type="inferred from homology"/>
<name>A0A246RWX0_9GAMM</name>
<evidence type="ECO:0000256" key="2">
    <source>
        <dbReference type="ARBA" id="ARBA00009695"/>
    </source>
</evidence>
<dbReference type="InterPro" id="IPR053926">
    <property type="entry name" value="RecX_HTH_1st"/>
</dbReference>
<evidence type="ECO:0000313" key="10">
    <source>
        <dbReference type="Proteomes" id="UP000197334"/>
    </source>
</evidence>
<organism evidence="9 10">
    <name type="scientific">Halomonas campaniensis</name>
    <dbReference type="NCBI Taxonomy" id="213554"/>
    <lineage>
        <taxon>Bacteria</taxon>
        <taxon>Pseudomonadati</taxon>
        <taxon>Pseudomonadota</taxon>
        <taxon>Gammaproteobacteria</taxon>
        <taxon>Oceanospirillales</taxon>
        <taxon>Halomonadaceae</taxon>
        <taxon>Halomonas</taxon>
    </lineage>
</organism>
<dbReference type="RefSeq" id="WP_088700647.1">
    <property type="nucleotide sequence ID" value="NZ_JPUA01000034.1"/>
</dbReference>
<dbReference type="Gene3D" id="1.10.10.10">
    <property type="entry name" value="Winged helix-like DNA-binding domain superfamily/Winged helix DNA-binding domain"/>
    <property type="match status" value="3"/>
</dbReference>